<reference evidence="6" key="1">
    <citation type="journal article" date="2019" name="Int. J. Syst. Evol. Microbiol.">
        <title>The Global Catalogue of Microorganisms (GCM) 10K type strain sequencing project: providing services to taxonomists for standard genome sequencing and annotation.</title>
        <authorList>
            <consortium name="The Broad Institute Genomics Platform"/>
            <consortium name="The Broad Institute Genome Sequencing Center for Infectious Disease"/>
            <person name="Wu L."/>
            <person name="Ma J."/>
        </authorList>
    </citation>
    <scope>NUCLEOTIDE SEQUENCE [LARGE SCALE GENOMIC DNA]</scope>
    <source>
        <strain evidence="6">JCM 10977</strain>
    </source>
</reference>
<dbReference type="EMBL" id="BAAAHK010000002">
    <property type="protein sequence ID" value="GAA0925537.1"/>
    <property type="molecule type" value="Genomic_DNA"/>
</dbReference>
<dbReference type="SUPFAM" id="SSF53850">
    <property type="entry name" value="Periplasmic binding protein-like II"/>
    <property type="match status" value="1"/>
</dbReference>
<dbReference type="InterPro" id="IPR006059">
    <property type="entry name" value="SBP"/>
</dbReference>
<evidence type="ECO:0000256" key="2">
    <source>
        <dbReference type="ARBA" id="ARBA00022448"/>
    </source>
</evidence>
<evidence type="ECO:0000256" key="3">
    <source>
        <dbReference type="ARBA" id="ARBA00022729"/>
    </source>
</evidence>
<comment type="caution">
    <text evidence="5">The sequence shown here is derived from an EMBL/GenBank/DDBJ whole genome shotgun (WGS) entry which is preliminary data.</text>
</comment>
<proteinExistence type="inferred from homology"/>
<dbReference type="PANTHER" id="PTHR30061:SF50">
    <property type="entry name" value="MALTOSE_MALTODEXTRIN-BINDING PERIPLASMIC PROTEIN"/>
    <property type="match status" value="1"/>
</dbReference>
<sequence>MPRIRPVKTLAATAAIALAAAACTGTPDAPKASDDATKDTTITFWYGWSAPSEVAAIEADVKAFEAAHPNIHVKAVGNINDDKIKQALRAGGPNAPDVVSSFSSANVGAFCKSNVLTDLKPFLDKSGIDLDKTFPKAIQDYTQYQGKRCTLPLLADTYGLHYNKDAFRAAGITAPPKTFSEFEAVAKKLTKPTADGYTQLGFMPNFHGYTSTLLLYGYQFGLKYFDDQGKANASRDPRFTQLFTTQKKLVDELGGYAKLEKYRTTFGDQYGAKNPLHTGQVAMSFDGEWRAGMAKEAGIKFDLGVAPMPVPDDQADTYGRGGLSGTIVGIASTSQKQNAAWELVKFITTDTDAVVNFANAIHNVPSTLDALKSPKFATDPAMSVFLDVAQNKDSISPPATPNGDAYLLTLQDVGYRYESGTIKDLPAALKKADEQIDKDIAQTR</sequence>
<organism evidence="5 6">
    <name type="scientific">Kribbella koreensis</name>
    <dbReference type="NCBI Taxonomy" id="57909"/>
    <lineage>
        <taxon>Bacteria</taxon>
        <taxon>Bacillati</taxon>
        <taxon>Actinomycetota</taxon>
        <taxon>Actinomycetes</taxon>
        <taxon>Propionibacteriales</taxon>
        <taxon>Kribbellaceae</taxon>
        <taxon>Kribbella</taxon>
    </lineage>
</organism>
<name>A0ABP3ZSA6_9ACTN</name>
<gene>
    <name evidence="5" type="ORF">GCM10009554_05120</name>
</gene>
<evidence type="ECO:0000256" key="4">
    <source>
        <dbReference type="SAM" id="SignalP"/>
    </source>
</evidence>
<dbReference type="Pfam" id="PF13416">
    <property type="entry name" value="SBP_bac_8"/>
    <property type="match status" value="1"/>
</dbReference>
<evidence type="ECO:0000313" key="5">
    <source>
        <dbReference type="EMBL" id="GAA0925537.1"/>
    </source>
</evidence>
<evidence type="ECO:0000256" key="1">
    <source>
        <dbReference type="ARBA" id="ARBA00008520"/>
    </source>
</evidence>
<keyword evidence="6" id="KW-1185">Reference proteome</keyword>
<evidence type="ECO:0000313" key="6">
    <source>
        <dbReference type="Proteomes" id="UP001500542"/>
    </source>
</evidence>
<accession>A0ABP3ZSA6</accession>
<comment type="similarity">
    <text evidence="1">Belongs to the bacterial solute-binding protein 1 family.</text>
</comment>
<dbReference type="Proteomes" id="UP001500542">
    <property type="component" value="Unassembled WGS sequence"/>
</dbReference>
<dbReference type="CDD" id="cd14748">
    <property type="entry name" value="PBP2_UgpB"/>
    <property type="match status" value="1"/>
</dbReference>
<protein>
    <submittedName>
        <fullName evidence="5">ABC transporter substrate-binding protein</fullName>
    </submittedName>
</protein>
<dbReference type="PROSITE" id="PS51257">
    <property type="entry name" value="PROKAR_LIPOPROTEIN"/>
    <property type="match status" value="1"/>
</dbReference>
<keyword evidence="2" id="KW-0813">Transport</keyword>
<feature type="chain" id="PRO_5046375748" evidence="4">
    <location>
        <begin position="20"/>
        <end position="444"/>
    </location>
</feature>
<dbReference type="Gene3D" id="3.40.190.10">
    <property type="entry name" value="Periplasmic binding protein-like II"/>
    <property type="match status" value="2"/>
</dbReference>
<dbReference type="RefSeq" id="WP_343964342.1">
    <property type="nucleotide sequence ID" value="NZ_BAAAHK010000002.1"/>
</dbReference>
<feature type="signal peptide" evidence="4">
    <location>
        <begin position="1"/>
        <end position="19"/>
    </location>
</feature>
<dbReference type="PANTHER" id="PTHR30061">
    <property type="entry name" value="MALTOSE-BINDING PERIPLASMIC PROTEIN"/>
    <property type="match status" value="1"/>
</dbReference>
<keyword evidence="3 4" id="KW-0732">Signal</keyword>